<comment type="caution">
    <text evidence="2">The sequence shown here is derived from an EMBL/GenBank/DDBJ whole genome shotgun (WGS) entry which is preliminary data.</text>
</comment>
<gene>
    <name evidence="2" type="ORF">GBAR_LOCUS22259</name>
</gene>
<dbReference type="Pfam" id="PF05685">
    <property type="entry name" value="Uma2"/>
    <property type="match status" value="1"/>
</dbReference>
<feature type="domain" description="Putative restriction endonuclease" evidence="1">
    <location>
        <begin position="13"/>
        <end position="180"/>
    </location>
</feature>
<accession>A0AA35T298</accession>
<organism evidence="2 3">
    <name type="scientific">Geodia barretti</name>
    <name type="common">Barrett's horny sponge</name>
    <dbReference type="NCBI Taxonomy" id="519541"/>
    <lineage>
        <taxon>Eukaryota</taxon>
        <taxon>Metazoa</taxon>
        <taxon>Porifera</taxon>
        <taxon>Demospongiae</taxon>
        <taxon>Heteroscleromorpha</taxon>
        <taxon>Tetractinellida</taxon>
        <taxon>Astrophorina</taxon>
        <taxon>Geodiidae</taxon>
        <taxon>Geodia</taxon>
    </lineage>
</organism>
<dbReference type="SUPFAM" id="SSF52980">
    <property type="entry name" value="Restriction endonuclease-like"/>
    <property type="match status" value="1"/>
</dbReference>
<dbReference type="AlphaFoldDB" id="A0AA35T298"/>
<evidence type="ECO:0000313" key="2">
    <source>
        <dbReference type="EMBL" id="CAI8039914.1"/>
    </source>
</evidence>
<dbReference type="InterPro" id="IPR012296">
    <property type="entry name" value="Nuclease_put_TT1808"/>
</dbReference>
<sequence>MTTVQHGSKLTLAEYRALEPIDEGVWELSNGELFEMAPPTYDHQILIDYLVRMINNFLDTTNPLLGTIVSGIGVILSETRAPTPDAVYLRAERAHLIQGSFVEGAPDLVIEALSSDRARDLVLKRGWYDEAGIPEYWTVDPVNNSINVLERTQTGYVQRAALSRGDILTTPAIPGFELPLNMLFDNAARYLPGRQR</sequence>
<dbReference type="PANTHER" id="PTHR34107:SF4">
    <property type="entry name" value="SLL1222 PROTEIN"/>
    <property type="match status" value="1"/>
</dbReference>
<dbReference type="InterPro" id="IPR011335">
    <property type="entry name" value="Restrct_endonuc-II-like"/>
</dbReference>
<protein>
    <recommendedName>
        <fullName evidence="1">Putative restriction endonuclease domain-containing protein</fullName>
    </recommendedName>
</protein>
<dbReference type="CDD" id="cd06260">
    <property type="entry name" value="DUF820-like"/>
    <property type="match status" value="1"/>
</dbReference>
<reference evidence="2" key="1">
    <citation type="submission" date="2023-03" db="EMBL/GenBank/DDBJ databases">
        <authorList>
            <person name="Steffen K."/>
            <person name="Cardenas P."/>
        </authorList>
    </citation>
    <scope>NUCLEOTIDE SEQUENCE</scope>
</reference>
<evidence type="ECO:0000313" key="3">
    <source>
        <dbReference type="Proteomes" id="UP001174909"/>
    </source>
</evidence>
<dbReference type="EMBL" id="CASHTH010003070">
    <property type="protein sequence ID" value="CAI8039914.1"/>
    <property type="molecule type" value="Genomic_DNA"/>
</dbReference>
<keyword evidence="3" id="KW-1185">Reference proteome</keyword>
<proteinExistence type="predicted"/>
<dbReference type="PANTHER" id="PTHR34107">
    <property type="entry name" value="SLL0198 PROTEIN-RELATED"/>
    <property type="match status" value="1"/>
</dbReference>
<dbReference type="InterPro" id="IPR008538">
    <property type="entry name" value="Uma2"/>
</dbReference>
<dbReference type="Gene3D" id="3.90.1570.10">
    <property type="entry name" value="tt1808, chain A"/>
    <property type="match status" value="1"/>
</dbReference>
<dbReference type="Proteomes" id="UP001174909">
    <property type="component" value="Unassembled WGS sequence"/>
</dbReference>
<dbReference type="GO" id="GO:0006281">
    <property type="term" value="P:DNA repair"/>
    <property type="evidence" value="ECO:0007669"/>
    <property type="project" value="UniProtKB-ARBA"/>
</dbReference>
<evidence type="ECO:0000259" key="1">
    <source>
        <dbReference type="Pfam" id="PF05685"/>
    </source>
</evidence>
<name>A0AA35T298_GEOBA</name>